<dbReference type="EMBL" id="JAIXMP010000011">
    <property type="protein sequence ID" value="KAI9265131.1"/>
    <property type="molecule type" value="Genomic_DNA"/>
</dbReference>
<comment type="similarity">
    <text evidence="2">Belongs to the GPAT/DAPAT family.</text>
</comment>
<dbReference type="GO" id="GO:0004366">
    <property type="term" value="F:glycerol-3-phosphate O-acyltransferase activity"/>
    <property type="evidence" value="ECO:0007669"/>
    <property type="project" value="TreeGrafter"/>
</dbReference>
<dbReference type="InterPro" id="IPR022284">
    <property type="entry name" value="GPAT/DHAPAT"/>
</dbReference>
<keyword evidence="5 9" id="KW-0012">Acyltransferase</keyword>
<proteinExistence type="inferred from homology"/>
<gene>
    <name evidence="9" type="ORF">BDA99DRAFT_507834</name>
</gene>
<evidence type="ECO:0000256" key="5">
    <source>
        <dbReference type="ARBA" id="ARBA00023315"/>
    </source>
</evidence>
<feature type="domain" description="Phospholipid/glycerol acyltransferase" evidence="8">
    <location>
        <begin position="198"/>
        <end position="325"/>
    </location>
</feature>
<dbReference type="GO" id="GO:0006631">
    <property type="term" value="P:fatty acid metabolic process"/>
    <property type="evidence" value="ECO:0007669"/>
    <property type="project" value="TreeGrafter"/>
</dbReference>
<evidence type="ECO:0000259" key="8">
    <source>
        <dbReference type="SMART" id="SM00563"/>
    </source>
</evidence>
<evidence type="ECO:0000256" key="2">
    <source>
        <dbReference type="ARBA" id="ARBA00007937"/>
    </source>
</evidence>
<accession>A0AAD5PF74</accession>
<feature type="coiled-coil region" evidence="6">
    <location>
        <begin position="91"/>
        <end position="142"/>
    </location>
</feature>
<dbReference type="InterPro" id="IPR041728">
    <property type="entry name" value="GPAT/DHAPAT_LPLAT"/>
</dbReference>
<reference evidence="9" key="1">
    <citation type="journal article" date="2022" name="IScience">
        <title>Evolution of zygomycete secretomes and the origins of terrestrial fungal ecologies.</title>
        <authorList>
            <person name="Chang Y."/>
            <person name="Wang Y."/>
            <person name="Mondo S."/>
            <person name="Ahrendt S."/>
            <person name="Andreopoulos W."/>
            <person name="Barry K."/>
            <person name="Beard J."/>
            <person name="Benny G.L."/>
            <person name="Blankenship S."/>
            <person name="Bonito G."/>
            <person name="Cuomo C."/>
            <person name="Desiro A."/>
            <person name="Gervers K.A."/>
            <person name="Hundley H."/>
            <person name="Kuo A."/>
            <person name="LaButti K."/>
            <person name="Lang B.F."/>
            <person name="Lipzen A."/>
            <person name="O'Donnell K."/>
            <person name="Pangilinan J."/>
            <person name="Reynolds N."/>
            <person name="Sandor L."/>
            <person name="Smith M.E."/>
            <person name="Tsang A."/>
            <person name="Grigoriev I.V."/>
            <person name="Stajich J.E."/>
            <person name="Spatafora J.W."/>
        </authorList>
    </citation>
    <scope>NUCLEOTIDE SEQUENCE</scope>
    <source>
        <strain evidence="9">RSA 2281</strain>
    </source>
</reference>
<keyword evidence="3" id="KW-0808">Transferase</keyword>
<dbReference type="CDD" id="cd07993">
    <property type="entry name" value="LPLAT_DHAPAT-like"/>
    <property type="match status" value="1"/>
</dbReference>
<dbReference type="AlphaFoldDB" id="A0AAD5PF74"/>
<name>A0AAD5PF74_9FUNG</name>
<evidence type="ECO:0000256" key="1">
    <source>
        <dbReference type="ARBA" id="ARBA00004184"/>
    </source>
</evidence>
<feature type="region of interest" description="Disordered" evidence="7">
    <location>
        <begin position="1"/>
        <end position="26"/>
    </location>
</feature>
<evidence type="ECO:0000256" key="4">
    <source>
        <dbReference type="ARBA" id="ARBA00023136"/>
    </source>
</evidence>
<keyword evidence="10" id="KW-1185">Reference proteome</keyword>
<dbReference type="Pfam" id="PF01553">
    <property type="entry name" value="Acyltransferase"/>
    <property type="match status" value="1"/>
</dbReference>
<organism evidence="9 10">
    <name type="scientific">Phascolomyces articulosus</name>
    <dbReference type="NCBI Taxonomy" id="60185"/>
    <lineage>
        <taxon>Eukaryota</taxon>
        <taxon>Fungi</taxon>
        <taxon>Fungi incertae sedis</taxon>
        <taxon>Mucoromycota</taxon>
        <taxon>Mucoromycotina</taxon>
        <taxon>Mucoromycetes</taxon>
        <taxon>Mucorales</taxon>
        <taxon>Lichtheimiaceae</taxon>
        <taxon>Phascolomyces</taxon>
    </lineage>
</organism>
<dbReference type="Proteomes" id="UP001209540">
    <property type="component" value="Unassembled WGS sequence"/>
</dbReference>
<dbReference type="GO" id="GO:0012505">
    <property type="term" value="C:endomembrane system"/>
    <property type="evidence" value="ECO:0007669"/>
    <property type="project" value="UniProtKB-SubCell"/>
</dbReference>
<evidence type="ECO:0000313" key="10">
    <source>
        <dbReference type="Proteomes" id="UP001209540"/>
    </source>
</evidence>
<dbReference type="SMART" id="SM00563">
    <property type="entry name" value="PlsC"/>
    <property type="match status" value="1"/>
</dbReference>
<dbReference type="PANTHER" id="PTHR12563">
    <property type="entry name" value="GLYCEROL-3-PHOSPHATE ACYLTRANSFERASE"/>
    <property type="match status" value="1"/>
</dbReference>
<keyword evidence="6" id="KW-0175">Coiled coil</keyword>
<dbReference type="GO" id="GO:0019432">
    <property type="term" value="P:triglyceride biosynthetic process"/>
    <property type="evidence" value="ECO:0007669"/>
    <property type="project" value="TreeGrafter"/>
</dbReference>
<evidence type="ECO:0000256" key="7">
    <source>
        <dbReference type="SAM" id="MobiDB-lite"/>
    </source>
</evidence>
<reference evidence="9" key="2">
    <citation type="submission" date="2023-02" db="EMBL/GenBank/DDBJ databases">
        <authorList>
            <consortium name="DOE Joint Genome Institute"/>
            <person name="Mondo S.J."/>
            <person name="Chang Y."/>
            <person name="Wang Y."/>
            <person name="Ahrendt S."/>
            <person name="Andreopoulos W."/>
            <person name="Barry K."/>
            <person name="Beard J."/>
            <person name="Benny G.L."/>
            <person name="Blankenship S."/>
            <person name="Bonito G."/>
            <person name="Cuomo C."/>
            <person name="Desiro A."/>
            <person name="Gervers K.A."/>
            <person name="Hundley H."/>
            <person name="Kuo A."/>
            <person name="LaButti K."/>
            <person name="Lang B.F."/>
            <person name="Lipzen A."/>
            <person name="O'Donnell K."/>
            <person name="Pangilinan J."/>
            <person name="Reynolds N."/>
            <person name="Sandor L."/>
            <person name="Smith M.W."/>
            <person name="Tsang A."/>
            <person name="Grigoriev I.V."/>
            <person name="Stajich J.E."/>
            <person name="Spatafora J.W."/>
        </authorList>
    </citation>
    <scope>NUCLEOTIDE SEQUENCE</scope>
    <source>
        <strain evidence="9">RSA 2281</strain>
    </source>
</reference>
<dbReference type="PANTHER" id="PTHR12563:SF17">
    <property type="entry name" value="DIHYDROXYACETONE PHOSPHATE ACYLTRANSFERASE"/>
    <property type="match status" value="1"/>
</dbReference>
<keyword evidence="4" id="KW-0472">Membrane</keyword>
<feature type="compositionally biased region" description="Polar residues" evidence="7">
    <location>
        <begin position="1"/>
        <end position="10"/>
    </location>
</feature>
<dbReference type="Pfam" id="PF19277">
    <property type="entry name" value="GPAT_C"/>
    <property type="match status" value="1"/>
</dbReference>
<dbReference type="SUPFAM" id="SSF69593">
    <property type="entry name" value="Glycerol-3-phosphate (1)-acyltransferase"/>
    <property type="match status" value="1"/>
</dbReference>
<evidence type="ECO:0000256" key="3">
    <source>
        <dbReference type="ARBA" id="ARBA00022679"/>
    </source>
</evidence>
<dbReference type="InterPro" id="IPR002123">
    <property type="entry name" value="Plipid/glycerol_acylTrfase"/>
</dbReference>
<evidence type="ECO:0000256" key="6">
    <source>
        <dbReference type="SAM" id="Coils"/>
    </source>
</evidence>
<dbReference type="GO" id="GO:0031966">
    <property type="term" value="C:mitochondrial membrane"/>
    <property type="evidence" value="ECO:0007669"/>
    <property type="project" value="TreeGrafter"/>
</dbReference>
<protein>
    <submittedName>
        <fullName evidence="9">Acyltransferase-domain-containing protein</fullName>
    </submittedName>
</protein>
<feature type="compositionally biased region" description="Basic residues" evidence="7">
    <location>
        <begin position="11"/>
        <end position="23"/>
    </location>
</feature>
<comment type="subcellular location">
    <subcellularLocation>
        <location evidence="1">Endomembrane system</location>
        <topology evidence="1">Peripheral membrane protein</topology>
    </subcellularLocation>
</comment>
<dbReference type="GO" id="GO:0006072">
    <property type="term" value="P:glycerol-3-phosphate metabolic process"/>
    <property type="evidence" value="ECO:0007669"/>
    <property type="project" value="TreeGrafter"/>
</dbReference>
<sequence>MSEQIVISNSLKKKQRQKRRHQKRQEQEFRNIIDNGPQRLRENPVGLVKNIAMHYSGTGWRGYESFIGTKLFYPGYIDKMQNDILKSQSVRDIIEELAERQTQQLEKEQLAKGGKIKKYNRQKQKENRRKELEQIAKQISKKCVASMDDVGKKRVRVMATLVDIILSRLYDQGVYVKESQWEELRKVAEHAQKNNQTLLLLPAHKSHIDYLVINYVMLRLGFQIPHIIAGENLDIPLVSTLLKACGAVYIRREWGGDELYKAVLEEYISLIFQNGLNFQCFVEGTRSRLGKVLAPKLGILKMIVESFAKGRFSDCWIVPMTASYDKIMETQSYADELLGNPKQQESLLGVLGSASVLMEKMGRVDVRIGKPYSLKEWINEQNQIRGPLDILNDGEQKSIILKSLGYRVLSDINAITPVMPSALVGTVILTLRGRGAGRSELIRRMEWLTRMIRAKDAEVVAIPGMTTDDLVDRAIAIHDQLIGQRREKDLLEPTFYGIDRFELSYYRNQVIHLFVEESIICASLYTIIKKGGGKLDQRMQYAELLDEVTFLSSLLKIDMIYKPGTIEDNTHHALQWLVDNNVLYFDQESGWIGLSDMERSSGRENYDFLCFLIWPFIESYWLSCVSLFTLTPPVRSSQDTPVYVDNSLFMKRTQALGKTLYYQGDLSYLEAVNKETVAHAFNRYEQQGIMLRKHYKQPKVWSEVGLDTCYIPERYNSVLIPEGRLWRLAERIGKFRREGKNRRDNEAVSSRVLRMAHELAEQNNQLSANQKTLLKNASRL</sequence>
<dbReference type="InterPro" id="IPR045520">
    <property type="entry name" value="GPAT/DHAPAT_C"/>
</dbReference>
<evidence type="ECO:0000313" key="9">
    <source>
        <dbReference type="EMBL" id="KAI9265131.1"/>
    </source>
</evidence>
<dbReference type="GO" id="GO:0008654">
    <property type="term" value="P:phospholipid biosynthetic process"/>
    <property type="evidence" value="ECO:0007669"/>
    <property type="project" value="TreeGrafter"/>
</dbReference>
<comment type="caution">
    <text evidence="9">The sequence shown here is derived from an EMBL/GenBank/DDBJ whole genome shotgun (WGS) entry which is preliminary data.</text>
</comment>